<reference evidence="2" key="2">
    <citation type="journal article" date="2015" name="Data Brief">
        <title>Shoot transcriptome of the giant reed, Arundo donax.</title>
        <authorList>
            <person name="Barrero R.A."/>
            <person name="Guerrero F.D."/>
            <person name="Moolhuijzen P."/>
            <person name="Goolsby J.A."/>
            <person name="Tidwell J."/>
            <person name="Bellgard S.E."/>
            <person name="Bellgard M.I."/>
        </authorList>
    </citation>
    <scope>NUCLEOTIDE SEQUENCE</scope>
    <source>
        <tissue evidence="2">Shoot tissue taken approximately 20 cm above the soil surface</tissue>
    </source>
</reference>
<dbReference type="EMBL" id="GBRH01183950">
    <property type="protein sequence ID" value="JAE13946.1"/>
    <property type="molecule type" value="Transcribed_RNA"/>
</dbReference>
<evidence type="ECO:0000313" key="2">
    <source>
        <dbReference type="EMBL" id="JAE13946.1"/>
    </source>
</evidence>
<keyword evidence="1" id="KW-0472">Membrane</keyword>
<sequence>MLSPSPLQDSIRVVLCYLEAIVFFLIFSLSRTGKRVVCN</sequence>
<dbReference type="AlphaFoldDB" id="A0A0A9FUF3"/>
<accession>A0A0A9FUF3</accession>
<organism evidence="2">
    <name type="scientific">Arundo donax</name>
    <name type="common">Giant reed</name>
    <name type="synonym">Donax arundinaceus</name>
    <dbReference type="NCBI Taxonomy" id="35708"/>
    <lineage>
        <taxon>Eukaryota</taxon>
        <taxon>Viridiplantae</taxon>
        <taxon>Streptophyta</taxon>
        <taxon>Embryophyta</taxon>
        <taxon>Tracheophyta</taxon>
        <taxon>Spermatophyta</taxon>
        <taxon>Magnoliopsida</taxon>
        <taxon>Liliopsida</taxon>
        <taxon>Poales</taxon>
        <taxon>Poaceae</taxon>
        <taxon>PACMAD clade</taxon>
        <taxon>Arundinoideae</taxon>
        <taxon>Arundineae</taxon>
        <taxon>Arundo</taxon>
    </lineage>
</organism>
<keyword evidence="1" id="KW-1133">Transmembrane helix</keyword>
<keyword evidence="1" id="KW-0812">Transmembrane</keyword>
<reference evidence="2" key="1">
    <citation type="submission" date="2014-09" db="EMBL/GenBank/DDBJ databases">
        <authorList>
            <person name="Magalhaes I.L.F."/>
            <person name="Oliveira U."/>
            <person name="Santos F.R."/>
            <person name="Vidigal T.H.D.A."/>
            <person name="Brescovit A.D."/>
            <person name="Santos A.J."/>
        </authorList>
    </citation>
    <scope>NUCLEOTIDE SEQUENCE</scope>
    <source>
        <tissue evidence="2">Shoot tissue taken approximately 20 cm above the soil surface</tissue>
    </source>
</reference>
<protein>
    <submittedName>
        <fullName evidence="2">Uncharacterized protein</fullName>
    </submittedName>
</protein>
<feature type="transmembrane region" description="Helical" evidence="1">
    <location>
        <begin position="12"/>
        <end position="30"/>
    </location>
</feature>
<proteinExistence type="predicted"/>
<name>A0A0A9FUF3_ARUDO</name>
<evidence type="ECO:0000256" key="1">
    <source>
        <dbReference type="SAM" id="Phobius"/>
    </source>
</evidence>